<reference evidence="2 3" key="1">
    <citation type="submission" date="2023-03" db="EMBL/GenBank/DDBJ databases">
        <title>Genome insight into feeding habits of ladybird beetles.</title>
        <authorList>
            <person name="Li H.-S."/>
            <person name="Huang Y.-H."/>
            <person name="Pang H."/>
        </authorList>
    </citation>
    <scope>NUCLEOTIDE SEQUENCE [LARGE SCALE GENOMIC DNA]</scope>
    <source>
        <strain evidence="2">SYSU_2023b</strain>
        <tissue evidence="2">Whole body</tissue>
    </source>
</reference>
<sequence>MATTYYSGDYTNQYNTGTPYYSGNYANNQSYNMNPGFMNDFQAQRFMNQNNFSSPQPYMNQMYQNYLNSSGYPNTGSPNYGSIPQGLGQQYPLNQTQQMPKQPIQKSTPSNQNRNQELPLEIRGGVIISNCLCSKKNGLQDHCKLYNCRLENENKRLRRKFWQDPPTKDTNVDLNRNTEAENLIINPSYNESYGDKMVPSNAEPVPVAYNYNM</sequence>
<dbReference type="EMBL" id="JARQZJ010000103">
    <property type="protein sequence ID" value="KAK9886981.1"/>
    <property type="molecule type" value="Genomic_DNA"/>
</dbReference>
<comment type="caution">
    <text evidence="2">The sequence shown here is derived from an EMBL/GenBank/DDBJ whole genome shotgun (WGS) entry which is preliminary data.</text>
</comment>
<dbReference type="Proteomes" id="UP001431783">
    <property type="component" value="Unassembled WGS sequence"/>
</dbReference>
<organism evidence="2 3">
    <name type="scientific">Henosepilachna vigintioctopunctata</name>
    <dbReference type="NCBI Taxonomy" id="420089"/>
    <lineage>
        <taxon>Eukaryota</taxon>
        <taxon>Metazoa</taxon>
        <taxon>Ecdysozoa</taxon>
        <taxon>Arthropoda</taxon>
        <taxon>Hexapoda</taxon>
        <taxon>Insecta</taxon>
        <taxon>Pterygota</taxon>
        <taxon>Neoptera</taxon>
        <taxon>Endopterygota</taxon>
        <taxon>Coleoptera</taxon>
        <taxon>Polyphaga</taxon>
        <taxon>Cucujiformia</taxon>
        <taxon>Coccinelloidea</taxon>
        <taxon>Coccinellidae</taxon>
        <taxon>Epilachninae</taxon>
        <taxon>Epilachnini</taxon>
        <taxon>Henosepilachna</taxon>
    </lineage>
</organism>
<evidence type="ECO:0000313" key="2">
    <source>
        <dbReference type="EMBL" id="KAK9886981.1"/>
    </source>
</evidence>
<evidence type="ECO:0000256" key="1">
    <source>
        <dbReference type="SAM" id="MobiDB-lite"/>
    </source>
</evidence>
<feature type="region of interest" description="Disordered" evidence="1">
    <location>
        <begin position="69"/>
        <end position="118"/>
    </location>
</feature>
<protein>
    <submittedName>
        <fullName evidence="2">Uncharacterized protein</fullName>
    </submittedName>
</protein>
<evidence type="ECO:0000313" key="3">
    <source>
        <dbReference type="Proteomes" id="UP001431783"/>
    </source>
</evidence>
<feature type="compositionally biased region" description="Polar residues" evidence="1">
    <location>
        <begin position="69"/>
        <end position="116"/>
    </location>
</feature>
<name>A0AAW1V4D5_9CUCU</name>
<accession>A0AAW1V4D5</accession>
<keyword evidence="3" id="KW-1185">Reference proteome</keyword>
<dbReference type="AlphaFoldDB" id="A0AAW1V4D5"/>
<gene>
    <name evidence="2" type="ORF">WA026_019238</name>
</gene>
<proteinExistence type="predicted"/>